<sequence>MIKFFKIQKKSHRKKDLQDEIKHQLQDVDEDALHINENCVEIEDLNNKIEIKNTIFNPTNNKVEFTRSVSSVSDETEWSIITENSCVNADTKISKNFENLKIDLNDVENTEITIEDTSDSSEKTIWNTKRPIPLRSTPINMDEIDPNIHHRINKRYKTNKDALKQFRSPIVRVIENEPNEYNFINMMIGNEFVKTKIIREFGATLISSEFIKKNTYMVNNKDEIKIPAILLLNISYLEDKINFKNYHKIFDVIIFVLKYGEKFSLEMQKNMTICKKYNIKCIIVVDSIHEWQSYPNMDIFKTFQCQPVSIQFKLEKFVLLINEDLRSYNMDGELFGRNNGPIPIIPVSTTHGDGMGNVLLQLSIMCQNQMKDKMTYVEGLEAITLGIEEVKGRTAINAIVINGEICQNDTIVVSTESGQIHTKVDSIVTEEYVHYTNEMIQIEHKEISTTCLIKIMTSINENTICSSQIYVALFQDEIEYFKSIAGNNFKLITNWSKNFHFYKVIACVRNYEELIYLKNYISCLKKNANYICFWIGAITKEQLIENFYSNIKTKNDISTLGIIFGTSFITLQIDIKTLNSMNLNKMDACHLSSYSQLRKKITSFLMNKKM</sequence>
<dbReference type="PANTHER" id="PTHR43381">
    <property type="entry name" value="TRANSLATION INITIATION FACTOR IF-2-RELATED"/>
    <property type="match status" value="1"/>
</dbReference>
<organism evidence="3 4">
    <name type="scientific">Intoshia linei</name>
    <dbReference type="NCBI Taxonomy" id="1819745"/>
    <lineage>
        <taxon>Eukaryota</taxon>
        <taxon>Metazoa</taxon>
        <taxon>Spiralia</taxon>
        <taxon>Lophotrochozoa</taxon>
        <taxon>Mesozoa</taxon>
        <taxon>Orthonectida</taxon>
        <taxon>Rhopaluridae</taxon>
        <taxon>Intoshia</taxon>
    </lineage>
</organism>
<evidence type="ECO:0000256" key="2">
    <source>
        <dbReference type="ARBA" id="ARBA00023134"/>
    </source>
</evidence>
<comment type="caution">
    <text evidence="3">The sequence shown here is derived from an EMBL/GenBank/DDBJ whole genome shotgun (WGS) entry which is preliminary data.</text>
</comment>
<dbReference type="GO" id="GO:0003743">
    <property type="term" value="F:translation initiation factor activity"/>
    <property type="evidence" value="ECO:0007669"/>
    <property type="project" value="TreeGrafter"/>
</dbReference>
<dbReference type="PANTHER" id="PTHR43381:SF4">
    <property type="entry name" value="EUKARYOTIC TRANSLATION INITIATION FACTOR 5B"/>
    <property type="match status" value="1"/>
</dbReference>
<dbReference type="GO" id="GO:0005737">
    <property type="term" value="C:cytoplasm"/>
    <property type="evidence" value="ECO:0007669"/>
    <property type="project" value="TreeGrafter"/>
</dbReference>
<dbReference type="Proteomes" id="UP000078046">
    <property type="component" value="Unassembled WGS sequence"/>
</dbReference>
<dbReference type="Gene3D" id="2.40.30.10">
    <property type="entry name" value="Translation factors"/>
    <property type="match status" value="1"/>
</dbReference>
<dbReference type="GO" id="GO:0005525">
    <property type="term" value="F:GTP binding"/>
    <property type="evidence" value="ECO:0007669"/>
    <property type="project" value="UniProtKB-KW"/>
</dbReference>
<dbReference type="AlphaFoldDB" id="A0A177B629"/>
<gene>
    <name evidence="3" type="ORF">A3Q56_03138</name>
</gene>
<keyword evidence="4" id="KW-1185">Reference proteome</keyword>
<evidence type="ECO:0000313" key="3">
    <source>
        <dbReference type="EMBL" id="OAF69103.1"/>
    </source>
</evidence>
<proteinExistence type="predicted"/>
<dbReference type="InterPro" id="IPR027417">
    <property type="entry name" value="P-loop_NTPase"/>
</dbReference>
<dbReference type="EMBL" id="LWCA01000334">
    <property type="protein sequence ID" value="OAF69103.1"/>
    <property type="molecule type" value="Genomic_DNA"/>
</dbReference>
<keyword evidence="1" id="KW-0547">Nucleotide-binding</keyword>
<dbReference type="Gene3D" id="3.40.50.300">
    <property type="entry name" value="P-loop containing nucleotide triphosphate hydrolases"/>
    <property type="match status" value="1"/>
</dbReference>
<evidence type="ECO:0000313" key="4">
    <source>
        <dbReference type="Proteomes" id="UP000078046"/>
    </source>
</evidence>
<reference evidence="3 4" key="1">
    <citation type="submission" date="2016-04" db="EMBL/GenBank/DDBJ databases">
        <title>The genome of Intoshia linei affirms orthonectids as highly simplified spiralians.</title>
        <authorList>
            <person name="Mikhailov K.V."/>
            <person name="Slusarev G.S."/>
            <person name="Nikitin M.A."/>
            <person name="Logacheva M.D."/>
            <person name="Penin A."/>
            <person name="Aleoshin V."/>
            <person name="Panchin Y.V."/>
        </authorList>
    </citation>
    <scope>NUCLEOTIDE SEQUENCE [LARGE SCALE GENOMIC DNA]</scope>
    <source>
        <strain evidence="3">Intl2013</strain>
        <tissue evidence="3">Whole animal</tissue>
    </source>
</reference>
<evidence type="ECO:0000256" key="1">
    <source>
        <dbReference type="ARBA" id="ARBA00022741"/>
    </source>
</evidence>
<accession>A0A177B629</accession>
<keyword evidence="2" id="KW-0342">GTP-binding</keyword>
<dbReference type="InterPro" id="IPR015760">
    <property type="entry name" value="TIF_IF2"/>
</dbReference>
<name>A0A177B629_9BILA</name>
<protein>
    <submittedName>
        <fullName evidence="3">Uncharacterized protein</fullName>
    </submittedName>
</protein>